<dbReference type="Proteomes" id="UP000005239">
    <property type="component" value="Unassembled WGS sequence"/>
</dbReference>
<accession>A0A2A6CLI1</accession>
<dbReference type="AlphaFoldDB" id="A0A2A6CLI1"/>
<keyword evidence="3" id="KW-0964">Secreted</keyword>
<evidence type="ECO:0000313" key="5">
    <source>
        <dbReference type="EnsemblMetazoa" id="PPA25793.1"/>
    </source>
</evidence>
<reference evidence="6" key="1">
    <citation type="journal article" date="2008" name="Nat. Genet.">
        <title>The Pristionchus pacificus genome provides a unique perspective on nematode lifestyle and parasitism.</title>
        <authorList>
            <person name="Dieterich C."/>
            <person name="Clifton S.W."/>
            <person name="Schuster L.N."/>
            <person name="Chinwalla A."/>
            <person name="Delehaunty K."/>
            <person name="Dinkelacker I."/>
            <person name="Fulton L."/>
            <person name="Fulton R."/>
            <person name="Godfrey J."/>
            <person name="Minx P."/>
            <person name="Mitreva M."/>
            <person name="Roeseler W."/>
            <person name="Tian H."/>
            <person name="Witte H."/>
            <person name="Yang S.P."/>
            <person name="Wilson R.K."/>
            <person name="Sommer R.J."/>
        </authorList>
    </citation>
    <scope>NUCLEOTIDE SEQUENCE [LARGE SCALE GENOMIC DNA]</scope>
    <source>
        <strain evidence="6">PS312</strain>
    </source>
</reference>
<comment type="similarity">
    <text evidence="2">Belongs to the nematode transthyretin-like family.</text>
</comment>
<evidence type="ECO:0000256" key="3">
    <source>
        <dbReference type="ARBA" id="ARBA00022525"/>
    </source>
</evidence>
<reference evidence="5" key="2">
    <citation type="submission" date="2022-06" db="UniProtKB">
        <authorList>
            <consortium name="EnsemblMetazoa"/>
        </authorList>
    </citation>
    <scope>IDENTIFICATION</scope>
    <source>
        <strain evidence="5">PS312</strain>
    </source>
</reference>
<evidence type="ECO:0000256" key="2">
    <source>
        <dbReference type="ARBA" id="ARBA00010112"/>
    </source>
</evidence>
<keyword evidence="4" id="KW-0732">Signal</keyword>
<name>A0A2A6CLI1_PRIPA</name>
<evidence type="ECO:0000313" key="6">
    <source>
        <dbReference type="Proteomes" id="UP000005239"/>
    </source>
</evidence>
<dbReference type="PANTHER" id="PTHR21700:SF3">
    <property type="entry name" value="TRANSTHYRETIN-LIKE PROTEIN 5"/>
    <property type="match status" value="1"/>
</dbReference>
<evidence type="ECO:0000256" key="4">
    <source>
        <dbReference type="ARBA" id="ARBA00022729"/>
    </source>
</evidence>
<gene>
    <name evidence="5" type="primary">WBGene00115347</name>
</gene>
<keyword evidence="6" id="KW-1185">Reference proteome</keyword>
<dbReference type="InterPro" id="IPR001534">
    <property type="entry name" value="Transthyretin-like"/>
</dbReference>
<dbReference type="Gene3D" id="2.60.40.3330">
    <property type="match status" value="1"/>
</dbReference>
<dbReference type="OrthoDB" id="5849824at2759"/>
<organism evidence="5 6">
    <name type="scientific">Pristionchus pacificus</name>
    <name type="common">Parasitic nematode worm</name>
    <dbReference type="NCBI Taxonomy" id="54126"/>
    <lineage>
        <taxon>Eukaryota</taxon>
        <taxon>Metazoa</taxon>
        <taxon>Ecdysozoa</taxon>
        <taxon>Nematoda</taxon>
        <taxon>Chromadorea</taxon>
        <taxon>Rhabditida</taxon>
        <taxon>Rhabditina</taxon>
        <taxon>Diplogasteromorpha</taxon>
        <taxon>Diplogasteroidea</taxon>
        <taxon>Neodiplogasteridae</taxon>
        <taxon>Pristionchus</taxon>
    </lineage>
</organism>
<evidence type="ECO:0000256" key="1">
    <source>
        <dbReference type="ARBA" id="ARBA00004613"/>
    </source>
</evidence>
<dbReference type="EnsemblMetazoa" id="PPA25793.1">
    <property type="protein sequence ID" value="PPA25793.1"/>
    <property type="gene ID" value="WBGene00115347"/>
</dbReference>
<proteinExistence type="inferred from homology"/>
<dbReference type="GO" id="GO:0005576">
    <property type="term" value="C:extracellular region"/>
    <property type="evidence" value="ECO:0007669"/>
    <property type="project" value="UniProtKB-SubCell"/>
</dbReference>
<dbReference type="Pfam" id="PF01060">
    <property type="entry name" value="TTR-52"/>
    <property type="match status" value="1"/>
</dbReference>
<dbReference type="InterPro" id="IPR038479">
    <property type="entry name" value="Transthyretin-like_sf"/>
</dbReference>
<sequence length="181" mass="19612">MITSWHNPPPPVKIQVSNTSSSAVDGVRARVERATTASRMQPNLIVLVCLLLPSLADGLVGFTQSSAVKGVLMCNDKPAKNVKVKLYDNDSGPDLDDLMDSGKTDADGRFSLAGHVDEFTTIDPKINVYHDCDDWLPCQRRISIYVPSKSVTKGSTPDKTYDAGVIQLAGKFSGETRDCLN</sequence>
<dbReference type="GO" id="GO:0009986">
    <property type="term" value="C:cell surface"/>
    <property type="evidence" value="ECO:0007669"/>
    <property type="project" value="InterPro"/>
</dbReference>
<accession>A0A8R1YMG3</accession>
<comment type="subcellular location">
    <subcellularLocation>
        <location evidence="1">Secreted</location>
    </subcellularLocation>
</comment>
<protein>
    <submittedName>
        <fullName evidence="5">Uncharacterized protein</fullName>
    </submittedName>
</protein>
<dbReference type="PANTHER" id="PTHR21700">
    <property type="entry name" value="TRANSTHYRETIN-LIKE FAMILY PROTEIN-RELATED"/>
    <property type="match status" value="1"/>
</dbReference>